<dbReference type="AlphaFoldDB" id="A0A6B0Y3G2"/>
<dbReference type="EMBL" id="VXRY01000449">
    <property type="protein sequence ID" value="MXY34603.1"/>
    <property type="molecule type" value="Genomic_DNA"/>
</dbReference>
<protein>
    <submittedName>
        <fullName evidence="2">5'-methylthioadenosine/S-adenosylhomocysteine nucleosidase</fullName>
    </submittedName>
</protein>
<evidence type="ECO:0000259" key="1">
    <source>
        <dbReference type="Pfam" id="PF01048"/>
    </source>
</evidence>
<dbReference type="InterPro" id="IPR000845">
    <property type="entry name" value="Nucleoside_phosphorylase_d"/>
</dbReference>
<reference evidence="2" key="1">
    <citation type="submission" date="2019-09" db="EMBL/GenBank/DDBJ databases">
        <title>Characterisation of the sponge microbiome using genome-centric metagenomics.</title>
        <authorList>
            <person name="Engelberts J.P."/>
            <person name="Robbins S.J."/>
            <person name="De Goeij J.M."/>
            <person name="Aranda M."/>
            <person name="Bell S.C."/>
            <person name="Webster N.S."/>
        </authorList>
    </citation>
    <scope>NUCLEOTIDE SEQUENCE</scope>
    <source>
        <strain evidence="2">SB0664_bin_43</strain>
    </source>
</reference>
<evidence type="ECO:0000313" key="2">
    <source>
        <dbReference type="EMBL" id="MXY34603.1"/>
    </source>
</evidence>
<dbReference type="Pfam" id="PF01048">
    <property type="entry name" value="PNP_UDP_1"/>
    <property type="match status" value="1"/>
</dbReference>
<gene>
    <name evidence="2" type="ORF">F4Y60_11060</name>
</gene>
<dbReference type="Gene3D" id="3.40.50.1580">
    <property type="entry name" value="Nucleoside phosphorylase domain"/>
    <property type="match status" value="1"/>
</dbReference>
<dbReference type="PANTHER" id="PTHR21234:SF42">
    <property type="entry name" value="PHOSPHORYLASE SUPERFAMILY PROTEIN"/>
    <property type="match status" value="1"/>
</dbReference>
<dbReference type="InterPro" id="IPR035994">
    <property type="entry name" value="Nucleoside_phosphorylase_sf"/>
</dbReference>
<sequence>VDPSLGIGDVAVPERWGQYLEMLFAREVDGGWATLPFFEYPYGNFGMMFPRSVTVSRAGTDAPETRFWFPVDVALLEAARSAASKVTLARCTADGRCLDRLPRIAVGGSGVSGGAFVDNADFRTWIFEAFGARLLDMESAAVAHVAHANGVPFVAVRSLADLAGGSAGANQMETFLELAAGNAAAVVRAMLREMPDRP</sequence>
<accession>A0A6B0Y3G2</accession>
<proteinExistence type="predicted"/>
<feature type="domain" description="Nucleoside phosphorylase" evidence="1">
    <location>
        <begin position="2"/>
        <end position="192"/>
    </location>
</feature>
<comment type="caution">
    <text evidence="2">The sequence shown here is derived from an EMBL/GenBank/DDBJ whole genome shotgun (WGS) entry which is preliminary data.</text>
</comment>
<organism evidence="2">
    <name type="scientific">Boseongicola sp. SB0664_bin_43</name>
    <dbReference type="NCBI Taxonomy" id="2604844"/>
    <lineage>
        <taxon>Bacteria</taxon>
        <taxon>Pseudomonadati</taxon>
        <taxon>Pseudomonadota</taxon>
        <taxon>Alphaproteobacteria</taxon>
        <taxon>Rhodobacterales</taxon>
        <taxon>Paracoccaceae</taxon>
        <taxon>Boseongicola</taxon>
    </lineage>
</organism>
<dbReference type="GO" id="GO:0009116">
    <property type="term" value="P:nucleoside metabolic process"/>
    <property type="evidence" value="ECO:0007669"/>
    <property type="project" value="InterPro"/>
</dbReference>
<dbReference type="SUPFAM" id="SSF53167">
    <property type="entry name" value="Purine and uridine phosphorylases"/>
    <property type="match status" value="1"/>
</dbReference>
<name>A0A6B0Y3G2_9RHOB</name>
<dbReference type="GO" id="GO:0003824">
    <property type="term" value="F:catalytic activity"/>
    <property type="evidence" value="ECO:0007669"/>
    <property type="project" value="InterPro"/>
</dbReference>
<dbReference type="PANTHER" id="PTHR21234">
    <property type="entry name" value="PURINE NUCLEOSIDE PHOSPHORYLASE"/>
    <property type="match status" value="1"/>
</dbReference>
<feature type="non-terminal residue" evidence="2">
    <location>
        <position position="1"/>
    </location>
</feature>